<sequence length="138" mass="14004">MKLRILAATLLAVLPVLGCSAAGDTAALVGPTWRLTTLRGEPVAATPEVTAVFAPDGKIAGSGGCNRYFGAATATGDTLKISPLASTMMACEPQTVMAQEAHYLQTLEAAAHWGVVGDTLTISDASGAALLTYVRTAA</sequence>
<reference evidence="2" key="1">
    <citation type="submission" date="2019-08" db="EMBL/GenBank/DDBJ databases">
        <authorList>
            <person name="Kucharzyk K."/>
            <person name="Murdoch R.W."/>
            <person name="Higgins S."/>
            <person name="Loffler F."/>
        </authorList>
    </citation>
    <scope>NUCLEOTIDE SEQUENCE</scope>
</reference>
<dbReference type="InterPro" id="IPR038670">
    <property type="entry name" value="HslJ-like_sf"/>
</dbReference>
<name>A0A644Z5U3_9ZZZZ</name>
<dbReference type="Gene3D" id="2.40.128.270">
    <property type="match status" value="1"/>
</dbReference>
<dbReference type="PANTHER" id="PTHR35535:SF1">
    <property type="entry name" value="HEAT SHOCK PROTEIN HSLJ"/>
    <property type="match status" value="1"/>
</dbReference>
<accession>A0A644Z5U3</accession>
<proteinExistence type="predicted"/>
<dbReference type="InterPro" id="IPR005184">
    <property type="entry name" value="DUF306_Meta_HslJ"/>
</dbReference>
<dbReference type="PANTHER" id="PTHR35535">
    <property type="entry name" value="HEAT SHOCK PROTEIN HSLJ"/>
    <property type="match status" value="1"/>
</dbReference>
<feature type="domain" description="DUF306" evidence="1">
    <location>
        <begin position="26"/>
        <end position="133"/>
    </location>
</feature>
<organism evidence="2">
    <name type="scientific">bioreactor metagenome</name>
    <dbReference type="NCBI Taxonomy" id="1076179"/>
    <lineage>
        <taxon>unclassified sequences</taxon>
        <taxon>metagenomes</taxon>
        <taxon>ecological metagenomes</taxon>
    </lineage>
</organism>
<dbReference type="InterPro" id="IPR053147">
    <property type="entry name" value="Hsp_HslJ-like"/>
</dbReference>
<gene>
    <name evidence="2" type="ORF">SDC9_82553</name>
</gene>
<dbReference type="EMBL" id="VSSQ01007448">
    <property type="protein sequence ID" value="MPM35959.1"/>
    <property type="molecule type" value="Genomic_DNA"/>
</dbReference>
<dbReference type="AlphaFoldDB" id="A0A644Z5U3"/>
<protein>
    <recommendedName>
        <fullName evidence="1">DUF306 domain-containing protein</fullName>
    </recommendedName>
</protein>
<comment type="caution">
    <text evidence="2">The sequence shown here is derived from an EMBL/GenBank/DDBJ whole genome shotgun (WGS) entry which is preliminary data.</text>
</comment>
<evidence type="ECO:0000313" key="2">
    <source>
        <dbReference type="EMBL" id="MPM35959.1"/>
    </source>
</evidence>
<evidence type="ECO:0000259" key="1">
    <source>
        <dbReference type="Pfam" id="PF03724"/>
    </source>
</evidence>
<dbReference type="Pfam" id="PF03724">
    <property type="entry name" value="META"/>
    <property type="match status" value="1"/>
</dbReference>